<name>Q6TP13_AERHY</name>
<reference evidence="1" key="1">
    <citation type="submission" date="2003-09" db="EMBL/GenBank/DDBJ databases">
        <title>Identification and characterization of novel virulence genes and their locations on the physical map of Aeromonas hydrophila PPD134/91.</title>
        <authorList>
            <person name="Yu H.B."/>
            <person name="Lau Y.L."/>
            <person name="Zhang Y.L."/>
            <person name="Tomas J.M."/>
            <person name="Leung K.Y."/>
        </authorList>
    </citation>
    <scope>NUCLEOTIDE SEQUENCE</scope>
    <source>
        <strain evidence="1">PPD134/91</strain>
    </source>
</reference>
<sequence length="72" mass="8057">MLEHLCNLKSSVPVVKTILPDKRGACLIACSSDALGWLTQMIRYAESSSFSQQRLLDTDSSKFERLITSHTK</sequence>
<dbReference type="AlphaFoldDB" id="Q6TP13"/>
<accession>Q6TP13</accession>
<dbReference type="EMBL" id="AY391274">
    <property type="protein sequence ID" value="AAQ95762.1"/>
    <property type="molecule type" value="Genomic_DNA"/>
</dbReference>
<evidence type="ECO:0000313" key="1">
    <source>
        <dbReference type="EMBL" id="AAQ95762.1"/>
    </source>
</evidence>
<organism evidence="1">
    <name type="scientific">Aeromonas hydrophila</name>
    <dbReference type="NCBI Taxonomy" id="644"/>
    <lineage>
        <taxon>Bacteria</taxon>
        <taxon>Pseudomonadati</taxon>
        <taxon>Pseudomonadota</taxon>
        <taxon>Gammaproteobacteria</taxon>
        <taxon>Aeromonadales</taxon>
        <taxon>Aeromonadaceae</taxon>
        <taxon>Aeromonas</taxon>
    </lineage>
</organism>
<protein>
    <submittedName>
        <fullName evidence="1">Uncharacterized protein</fullName>
    </submittedName>
</protein>
<proteinExistence type="predicted"/>